<sequence length="70" mass="8126">MDQVLLRDAEQQDKRQWAGTDALEVPPKYKELYCDGDHALEQIAFQSPPLEKFQSYLDKILCRVLYNGPV</sequence>
<comment type="caution">
    <text evidence="1">The sequence shown here is derived from an EMBL/GenBank/DDBJ whole genome shotgun (WGS) entry which is preliminary data.</text>
</comment>
<proteinExistence type="predicted"/>
<gene>
    <name evidence="1" type="ORF">DUI87_14708</name>
</gene>
<name>A0A3M0KAY8_HIRRU</name>
<dbReference type="EMBL" id="QRBI01000117">
    <property type="protein sequence ID" value="RMC08464.1"/>
    <property type="molecule type" value="Genomic_DNA"/>
</dbReference>
<keyword evidence="2" id="KW-1185">Reference proteome</keyword>
<dbReference type="OrthoDB" id="9218981at2759"/>
<protein>
    <submittedName>
        <fullName evidence="1">Uncharacterized protein</fullName>
    </submittedName>
</protein>
<evidence type="ECO:0000313" key="2">
    <source>
        <dbReference type="Proteomes" id="UP000269221"/>
    </source>
</evidence>
<evidence type="ECO:0000313" key="1">
    <source>
        <dbReference type="EMBL" id="RMC08464.1"/>
    </source>
</evidence>
<reference evidence="1 2" key="1">
    <citation type="submission" date="2018-07" db="EMBL/GenBank/DDBJ databases">
        <title>A high quality draft genome assembly of the barn swallow (H. rustica rustica).</title>
        <authorList>
            <person name="Formenti G."/>
            <person name="Chiara M."/>
            <person name="Poveda L."/>
            <person name="Francoijs K.-J."/>
            <person name="Bonisoli-Alquati A."/>
            <person name="Canova L."/>
            <person name="Gianfranceschi L."/>
            <person name="Horner D.S."/>
            <person name="Saino N."/>
        </authorList>
    </citation>
    <scope>NUCLEOTIDE SEQUENCE [LARGE SCALE GENOMIC DNA]</scope>
    <source>
        <strain evidence="1">Chelidonia</strain>
        <tissue evidence="1">Blood</tissue>
    </source>
</reference>
<dbReference type="Proteomes" id="UP000269221">
    <property type="component" value="Unassembled WGS sequence"/>
</dbReference>
<accession>A0A3M0KAY8</accession>
<organism evidence="1 2">
    <name type="scientific">Hirundo rustica rustica</name>
    <dbReference type="NCBI Taxonomy" id="333673"/>
    <lineage>
        <taxon>Eukaryota</taxon>
        <taxon>Metazoa</taxon>
        <taxon>Chordata</taxon>
        <taxon>Craniata</taxon>
        <taxon>Vertebrata</taxon>
        <taxon>Euteleostomi</taxon>
        <taxon>Archelosauria</taxon>
        <taxon>Archosauria</taxon>
        <taxon>Dinosauria</taxon>
        <taxon>Saurischia</taxon>
        <taxon>Theropoda</taxon>
        <taxon>Coelurosauria</taxon>
        <taxon>Aves</taxon>
        <taxon>Neognathae</taxon>
        <taxon>Neoaves</taxon>
        <taxon>Telluraves</taxon>
        <taxon>Australaves</taxon>
        <taxon>Passeriformes</taxon>
        <taxon>Sylvioidea</taxon>
        <taxon>Hirundinidae</taxon>
        <taxon>Hirundo</taxon>
    </lineage>
</organism>
<dbReference type="AlphaFoldDB" id="A0A3M0KAY8"/>